<evidence type="ECO:0000313" key="2">
    <source>
        <dbReference type="EMBL" id="PST47371.1"/>
    </source>
</evidence>
<organism evidence="2 3">
    <name type="scientific">Bifidobacterium callitrichos</name>
    <dbReference type="NCBI Taxonomy" id="762209"/>
    <lineage>
        <taxon>Bacteria</taxon>
        <taxon>Bacillati</taxon>
        <taxon>Actinomycetota</taxon>
        <taxon>Actinomycetes</taxon>
        <taxon>Bifidobacteriales</taxon>
        <taxon>Bifidobacteriaceae</taxon>
        <taxon>Bifidobacterium</taxon>
    </lineage>
</organism>
<dbReference type="AlphaFoldDB" id="A0A2T3GD97"/>
<evidence type="ECO:0000313" key="3">
    <source>
        <dbReference type="Proteomes" id="UP000240228"/>
    </source>
</evidence>
<sequence length="65" mass="7136">MNEAEASGSPGFFTAPTAQVPSVWWMCGQTGSRITRLQRSISRLTFSSMILLLMLVVLFAETKAI</sequence>
<keyword evidence="1" id="KW-0812">Transmembrane</keyword>
<keyword evidence="1" id="KW-1133">Transmembrane helix</keyword>
<reference evidence="3" key="1">
    <citation type="submission" date="2017-09" db="EMBL/GenBank/DDBJ databases">
        <authorList>
            <person name="Sela D.A."/>
            <person name="Albert K."/>
        </authorList>
    </citation>
    <scope>NUCLEOTIDE SEQUENCE [LARGE SCALE GENOMIC DNA]</scope>
    <source>
        <strain evidence="3">UMA51805</strain>
    </source>
</reference>
<dbReference type="EMBL" id="NWTX01000001">
    <property type="protein sequence ID" value="PST47371.1"/>
    <property type="molecule type" value="Genomic_DNA"/>
</dbReference>
<comment type="caution">
    <text evidence="2">The sequence shown here is derived from an EMBL/GenBank/DDBJ whole genome shotgun (WGS) entry which is preliminary data.</text>
</comment>
<dbReference type="Proteomes" id="UP000240228">
    <property type="component" value="Unassembled WGS sequence"/>
</dbReference>
<name>A0A2T3GD97_9BIFI</name>
<protein>
    <submittedName>
        <fullName evidence="2">Uncharacterized protein</fullName>
    </submittedName>
</protein>
<proteinExistence type="predicted"/>
<gene>
    <name evidence="2" type="ORF">CPA40_00655</name>
</gene>
<evidence type="ECO:0000256" key="1">
    <source>
        <dbReference type="SAM" id="Phobius"/>
    </source>
</evidence>
<accession>A0A2T3GD97</accession>
<keyword evidence="3" id="KW-1185">Reference proteome</keyword>
<feature type="transmembrane region" description="Helical" evidence="1">
    <location>
        <begin position="41"/>
        <end position="60"/>
    </location>
</feature>
<keyword evidence="1" id="KW-0472">Membrane</keyword>
<reference evidence="2 3" key="2">
    <citation type="submission" date="2018-03" db="EMBL/GenBank/DDBJ databases">
        <title>The comparative genomics of Bifidobacterium callitrichos reflects dietary carbohydrate utilization within the common marmoset gut.</title>
        <authorList>
            <person name="Rani A."/>
        </authorList>
    </citation>
    <scope>NUCLEOTIDE SEQUENCE [LARGE SCALE GENOMIC DNA]</scope>
    <source>
        <strain evidence="2 3">UMA51805</strain>
    </source>
</reference>